<protein>
    <recommendedName>
        <fullName evidence="3">histidine kinase</fullName>
        <ecNumber evidence="3">2.7.13.3</ecNumber>
    </recommendedName>
</protein>
<evidence type="ECO:0000256" key="7">
    <source>
        <dbReference type="ARBA" id="ARBA00022777"/>
    </source>
</evidence>
<evidence type="ECO:0000256" key="5">
    <source>
        <dbReference type="ARBA" id="ARBA00022679"/>
    </source>
</evidence>
<dbReference type="EMBL" id="JBBKAM010000002">
    <property type="protein sequence ID" value="MEJ8640326.1"/>
    <property type="molecule type" value="Genomic_DNA"/>
</dbReference>
<dbReference type="Gene3D" id="1.10.287.130">
    <property type="match status" value="1"/>
</dbReference>
<comment type="catalytic activity">
    <reaction evidence="1">
        <text>ATP + protein L-histidine = ADP + protein N-phospho-L-histidine.</text>
        <dbReference type="EC" id="2.7.13.3"/>
    </reaction>
</comment>
<accession>A0ABU8TYI3</accession>
<dbReference type="CDD" id="cd06225">
    <property type="entry name" value="HAMP"/>
    <property type="match status" value="1"/>
</dbReference>
<dbReference type="InterPro" id="IPR003660">
    <property type="entry name" value="HAMP_dom"/>
</dbReference>
<name>A0ABU8TYI3_9ACTN</name>
<dbReference type="SMART" id="SM00388">
    <property type="entry name" value="HisKA"/>
    <property type="match status" value="1"/>
</dbReference>
<comment type="subcellular location">
    <subcellularLocation>
        <location evidence="2">Cell membrane</location>
    </subcellularLocation>
</comment>
<evidence type="ECO:0000256" key="4">
    <source>
        <dbReference type="ARBA" id="ARBA00022553"/>
    </source>
</evidence>
<proteinExistence type="predicted"/>
<reference evidence="11 12" key="1">
    <citation type="submission" date="2024-03" db="EMBL/GenBank/DDBJ databases">
        <title>Novel Streptomyces species of biotechnological and ecological value are a feature of Machair soil.</title>
        <authorList>
            <person name="Prole J.R."/>
            <person name="Goodfellow M."/>
            <person name="Allenby N."/>
            <person name="Ward A.C."/>
        </authorList>
    </citation>
    <scope>NUCLEOTIDE SEQUENCE [LARGE SCALE GENOMIC DNA]</scope>
    <source>
        <strain evidence="11 12">MS1.HAVA.3</strain>
    </source>
</reference>
<keyword evidence="8" id="KW-0472">Membrane</keyword>
<dbReference type="SUPFAM" id="SSF158472">
    <property type="entry name" value="HAMP domain-like"/>
    <property type="match status" value="1"/>
</dbReference>
<evidence type="ECO:0000256" key="6">
    <source>
        <dbReference type="ARBA" id="ARBA00022692"/>
    </source>
</evidence>
<keyword evidence="6" id="KW-0812">Transmembrane</keyword>
<keyword evidence="8" id="KW-1133">Transmembrane helix</keyword>
<gene>
    <name evidence="11" type="ORF">WKI68_00600</name>
</gene>
<sequence>MAVAVAVPLGALIAGRISRRLREAAATAQRIADGELDARIGGEVRPGGEFAELSSAVDSMAAALQTRLHGEQRFTADVAHELQTPLMGLATSAELLSEELAADCVRDRVRVLGALVEDLLEVSRLDAGVERADLVPCPLGSLVADCVRRAGPADR</sequence>
<dbReference type="EC" id="2.7.13.3" evidence="3"/>
<keyword evidence="12" id="KW-1185">Reference proteome</keyword>
<evidence type="ECO:0000256" key="1">
    <source>
        <dbReference type="ARBA" id="ARBA00000085"/>
    </source>
</evidence>
<organism evidence="11 12">
    <name type="scientific">Streptomyces caledonius</name>
    <dbReference type="NCBI Taxonomy" id="3134107"/>
    <lineage>
        <taxon>Bacteria</taxon>
        <taxon>Bacillati</taxon>
        <taxon>Actinomycetota</taxon>
        <taxon>Actinomycetes</taxon>
        <taxon>Kitasatosporales</taxon>
        <taxon>Streptomycetaceae</taxon>
        <taxon>Streptomyces</taxon>
    </lineage>
</organism>
<keyword evidence="7 11" id="KW-0418">Kinase</keyword>
<dbReference type="SMART" id="SM00304">
    <property type="entry name" value="HAMP"/>
    <property type="match status" value="1"/>
</dbReference>
<dbReference type="GO" id="GO:0016301">
    <property type="term" value="F:kinase activity"/>
    <property type="evidence" value="ECO:0007669"/>
    <property type="project" value="UniProtKB-KW"/>
</dbReference>
<keyword evidence="9" id="KW-0902">Two-component regulatory system</keyword>
<feature type="domain" description="HAMP" evidence="10">
    <location>
        <begin position="15"/>
        <end position="69"/>
    </location>
</feature>
<evidence type="ECO:0000313" key="12">
    <source>
        <dbReference type="Proteomes" id="UP001382904"/>
    </source>
</evidence>
<dbReference type="InterPro" id="IPR003661">
    <property type="entry name" value="HisK_dim/P_dom"/>
</dbReference>
<dbReference type="InterPro" id="IPR036097">
    <property type="entry name" value="HisK_dim/P_sf"/>
</dbReference>
<evidence type="ECO:0000256" key="3">
    <source>
        <dbReference type="ARBA" id="ARBA00012438"/>
    </source>
</evidence>
<dbReference type="PROSITE" id="PS50885">
    <property type="entry name" value="HAMP"/>
    <property type="match status" value="1"/>
</dbReference>
<dbReference type="PANTHER" id="PTHR45436:SF5">
    <property type="entry name" value="SENSOR HISTIDINE KINASE TRCS"/>
    <property type="match status" value="1"/>
</dbReference>
<evidence type="ECO:0000313" key="11">
    <source>
        <dbReference type="EMBL" id="MEJ8640326.1"/>
    </source>
</evidence>
<keyword evidence="4" id="KW-0597">Phosphoprotein</keyword>
<evidence type="ECO:0000256" key="2">
    <source>
        <dbReference type="ARBA" id="ARBA00004236"/>
    </source>
</evidence>
<dbReference type="Pfam" id="PF00512">
    <property type="entry name" value="HisKA"/>
    <property type="match status" value="1"/>
</dbReference>
<comment type="caution">
    <text evidence="11">The sequence shown here is derived from an EMBL/GenBank/DDBJ whole genome shotgun (WGS) entry which is preliminary data.</text>
</comment>
<evidence type="ECO:0000256" key="8">
    <source>
        <dbReference type="ARBA" id="ARBA00022989"/>
    </source>
</evidence>
<dbReference type="SUPFAM" id="SSF47384">
    <property type="entry name" value="Homodimeric domain of signal transducing histidine kinase"/>
    <property type="match status" value="1"/>
</dbReference>
<evidence type="ECO:0000259" key="10">
    <source>
        <dbReference type="PROSITE" id="PS50885"/>
    </source>
</evidence>
<dbReference type="InterPro" id="IPR050428">
    <property type="entry name" value="TCS_sensor_his_kinase"/>
</dbReference>
<keyword evidence="5" id="KW-0808">Transferase</keyword>
<dbReference type="PANTHER" id="PTHR45436">
    <property type="entry name" value="SENSOR HISTIDINE KINASE YKOH"/>
    <property type="match status" value="1"/>
</dbReference>
<dbReference type="CDD" id="cd00082">
    <property type="entry name" value="HisKA"/>
    <property type="match status" value="1"/>
</dbReference>
<dbReference type="Pfam" id="PF00672">
    <property type="entry name" value="HAMP"/>
    <property type="match status" value="1"/>
</dbReference>
<dbReference type="Gene3D" id="6.10.340.10">
    <property type="match status" value="1"/>
</dbReference>
<evidence type="ECO:0000256" key="9">
    <source>
        <dbReference type="ARBA" id="ARBA00023012"/>
    </source>
</evidence>
<dbReference type="Proteomes" id="UP001382904">
    <property type="component" value="Unassembled WGS sequence"/>
</dbReference>